<name>A0A3E3I5W9_9FIRM</name>
<evidence type="ECO:0000313" key="2">
    <source>
        <dbReference type="EMBL" id="RGE61052.1"/>
    </source>
</evidence>
<reference evidence="2" key="1">
    <citation type="submission" date="2018-08" db="EMBL/GenBank/DDBJ databases">
        <title>A genome reference for cultivated species of the human gut microbiota.</title>
        <authorList>
            <person name="Zou Y."/>
            <person name="Xue W."/>
            <person name="Luo G."/>
        </authorList>
    </citation>
    <scope>NUCLEOTIDE SEQUENCE [LARGE SCALE GENOMIC DNA]</scope>
    <source>
        <strain evidence="2">TF05-5AC</strain>
    </source>
</reference>
<keyword evidence="3" id="KW-1185">Reference proteome</keyword>
<dbReference type="EMBL" id="QVLV01000006">
    <property type="protein sequence ID" value="RGE61052.1"/>
    <property type="molecule type" value="Genomic_DNA"/>
</dbReference>
<dbReference type="Proteomes" id="UP000260812">
    <property type="component" value="Unassembled WGS sequence"/>
</dbReference>
<dbReference type="Pfam" id="PF04754">
    <property type="entry name" value="Transposase_31"/>
    <property type="match status" value="1"/>
</dbReference>
<evidence type="ECO:0000259" key="1">
    <source>
        <dbReference type="Pfam" id="PF04754"/>
    </source>
</evidence>
<dbReference type="InterPro" id="IPR006842">
    <property type="entry name" value="Transposase_31"/>
</dbReference>
<sequence length="309" mass="36291">MGKKDITLNAFLGDVHIFADLLNGCCFQGKTVILPEELLPLDSAQYTSTNQGKPGKKYRDLKKLWYQEEPVAIFAVENQECRDYRMPVRCMRYDADEYERQIKAFEAEQKSVSIIFRPGKAISLLPVLTIVLYYGQEEWTVPRRLSEMIAFRSKTARFREQIPDYPLRLISVRKDMDIELFHTELREVMGILQRVDDKRAMQIFFENNRAAFSRLTEQAFEVIVNCTNSPKLRKYMLENKEGECVDMCRAFEEWMEDCRTEGIKEGIKEGENRFARLIHLLERDSRYSDISKAADNPAIRSRLYRKYGL</sequence>
<evidence type="ECO:0000313" key="3">
    <source>
        <dbReference type="Proteomes" id="UP000260812"/>
    </source>
</evidence>
<organism evidence="2 3">
    <name type="scientific">Eisenbergiella massiliensis</name>
    <dbReference type="NCBI Taxonomy" id="1720294"/>
    <lineage>
        <taxon>Bacteria</taxon>
        <taxon>Bacillati</taxon>
        <taxon>Bacillota</taxon>
        <taxon>Clostridia</taxon>
        <taxon>Lachnospirales</taxon>
        <taxon>Lachnospiraceae</taxon>
        <taxon>Eisenbergiella</taxon>
    </lineage>
</organism>
<proteinExistence type="predicted"/>
<accession>A0A3E3I5W9</accession>
<protein>
    <recommendedName>
        <fullName evidence="1">Transposase (putative) YhgA-like domain-containing protein</fullName>
    </recommendedName>
</protein>
<feature type="domain" description="Transposase (putative) YhgA-like" evidence="1">
    <location>
        <begin position="75"/>
        <end position="204"/>
    </location>
</feature>
<dbReference type="RefSeq" id="WP_117544542.1">
    <property type="nucleotide sequence ID" value="NZ_JBKUNB010000010.1"/>
</dbReference>
<gene>
    <name evidence="2" type="ORF">DXC51_10965</name>
</gene>
<dbReference type="GeneID" id="97987380"/>
<comment type="caution">
    <text evidence="2">The sequence shown here is derived from an EMBL/GenBank/DDBJ whole genome shotgun (WGS) entry which is preliminary data.</text>
</comment>
<dbReference type="AlphaFoldDB" id="A0A3E3I5W9"/>